<keyword evidence="2" id="KW-1185">Reference proteome</keyword>
<evidence type="ECO:0000313" key="1">
    <source>
        <dbReference type="EMBL" id="KAA0913859.1"/>
    </source>
</evidence>
<name>A0A5A9Z9T9_9RHOB</name>
<dbReference type="Proteomes" id="UP000325291">
    <property type="component" value="Unassembled WGS sequence"/>
</dbReference>
<dbReference type="SUPFAM" id="SSF103032">
    <property type="entry name" value="Hypothetical protein YwqG"/>
    <property type="match status" value="1"/>
</dbReference>
<proteinExistence type="predicted"/>
<dbReference type="InterPro" id="IPR035948">
    <property type="entry name" value="YwqG-like_sf"/>
</dbReference>
<accession>A0A5A9Z9T9</accession>
<protein>
    <submittedName>
        <fullName evidence="1">DUF1963 domain-containing protein</fullName>
    </submittedName>
</protein>
<dbReference type="Gene3D" id="2.30.320.10">
    <property type="entry name" value="YwqG-like"/>
    <property type="match status" value="2"/>
</dbReference>
<sequence length="523" mass="59383">MQPFLSVSLPEVIHSRFVTDAANSRLKKSILGHDQVEVKHTGNFAMLDDGARPAVSRTGLILKPLPDRAEPFNTAYRIGGAPNLPEGLSWPMPHGTPYHFFAQVDLALLRQNCPAGTELPDMPETGTLFIFLCLEHWMDDPQPVILYTQEPLESVPERAPPENLAHLLDNDTALAGLVHEEGVSEDGKLLRRQNVDVLPFTSFPDGWLKDDELSQRQMDELETLLGRLTPLPDPHAPPEGVEAPWMSELPLRFRQDTKLAKAHLDWEMLFDWSKEIYMGLLDLIRDKLRDNVPQNMPPQRRPGIDEINELWERANWEHHKYQFWLLYLQVFLNPDSDYPFDFRLRHFMEISQMCRGKVPARVRRNFCALIADIEQAANDGTMVHLEPVALPEYAAIAAEDLAEVARKALAVLKPRRTGPEPRRPAPANWDEYVIRETTLPERTKNNYNLAGTGIIPLQMFGFGYLLQSAAYENQDKELLLQVGDPFGTPLSFANHGAVIQIWITSHDLKAGQFDSATATWEFT</sequence>
<dbReference type="EMBL" id="VINQ01000009">
    <property type="protein sequence ID" value="KAA0913859.1"/>
    <property type="molecule type" value="Genomic_DNA"/>
</dbReference>
<evidence type="ECO:0000313" key="2">
    <source>
        <dbReference type="Proteomes" id="UP000325291"/>
    </source>
</evidence>
<dbReference type="AlphaFoldDB" id="A0A5A9Z9T9"/>
<reference evidence="1 2" key="1">
    <citation type="submission" date="2019-07" db="EMBL/GenBank/DDBJ databases">
        <title>Aquicoccus porphyridii gen. nov., sp. nov., isolated from a small marine red alga, Porphyridium marinum.</title>
        <authorList>
            <person name="Liu L."/>
        </authorList>
    </citation>
    <scope>NUCLEOTIDE SEQUENCE [LARGE SCALE GENOMIC DNA]</scope>
    <source>
        <strain evidence="1 2">L1 8-17</strain>
    </source>
</reference>
<dbReference type="InterPro" id="IPR015315">
    <property type="entry name" value="DUF1963"/>
</dbReference>
<organism evidence="1 2">
    <name type="scientific">Aquicoccus porphyridii</name>
    <dbReference type="NCBI Taxonomy" id="1852029"/>
    <lineage>
        <taxon>Bacteria</taxon>
        <taxon>Pseudomonadati</taxon>
        <taxon>Pseudomonadota</taxon>
        <taxon>Alphaproteobacteria</taxon>
        <taxon>Rhodobacterales</taxon>
        <taxon>Paracoccaceae</taxon>
        <taxon>Aquicoccus</taxon>
    </lineage>
</organism>
<gene>
    <name evidence="1" type="ORF">FLO80_12385</name>
</gene>
<comment type="caution">
    <text evidence="1">The sequence shown here is derived from an EMBL/GenBank/DDBJ whole genome shotgun (WGS) entry which is preliminary data.</text>
</comment>
<dbReference type="Pfam" id="PF09234">
    <property type="entry name" value="DUF1963"/>
    <property type="match status" value="1"/>
</dbReference>